<comment type="caution">
    <text evidence="1">The sequence shown here is derived from an EMBL/GenBank/DDBJ whole genome shotgun (WGS) entry which is preliminary data.</text>
</comment>
<gene>
    <name evidence="1" type="ORF">AFUS01_LOCUS22634</name>
</gene>
<dbReference type="Proteomes" id="UP000708208">
    <property type="component" value="Unassembled WGS sequence"/>
</dbReference>
<dbReference type="EMBL" id="CAJVCH010265354">
    <property type="protein sequence ID" value="CAG7734235.1"/>
    <property type="molecule type" value="Genomic_DNA"/>
</dbReference>
<evidence type="ECO:0000313" key="1">
    <source>
        <dbReference type="EMBL" id="CAG7734235.1"/>
    </source>
</evidence>
<reference evidence="1" key="1">
    <citation type="submission" date="2021-06" db="EMBL/GenBank/DDBJ databases">
        <authorList>
            <person name="Hodson N. C."/>
            <person name="Mongue J. A."/>
            <person name="Jaron S. K."/>
        </authorList>
    </citation>
    <scope>NUCLEOTIDE SEQUENCE</scope>
</reference>
<proteinExistence type="predicted"/>
<keyword evidence="2" id="KW-1185">Reference proteome</keyword>
<accession>A0A8J2K7H9</accession>
<protein>
    <submittedName>
        <fullName evidence="1">Uncharacterized protein</fullName>
    </submittedName>
</protein>
<name>A0A8J2K7H9_9HEXA</name>
<dbReference type="AlphaFoldDB" id="A0A8J2K7H9"/>
<evidence type="ECO:0000313" key="2">
    <source>
        <dbReference type="Proteomes" id="UP000708208"/>
    </source>
</evidence>
<organism evidence="1 2">
    <name type="scientific">Allacma fusca</name>
    <dbReference type="NCBI Taxonomy" id="39272"/>
    <lineage>
        <taxon>Eukaryota</taxon>
        <taxon>Metazoa</taxon>
        <taxon>Ecdysozoa</taxon>
        <taxon>Arthropoda</taxon>
        <taxon>Hexapoda</taxon>
        <taxon>Collembola</taxon>
        <taxon>Symphypleona</taxon>
        <taxon>Sminthuridae</taxon>
        <taxon>Allacma</taxon>
    </lineage>
</organism>
<sequence>MKDNTRDWMFPSSESQCSGDIWRGRGSVSGSGRNYCLKQFKELFDSHGGCNRETTPVMVLGSVAYIRT</sequence>